<gene>
    <name evidence="2" type="ORF">E4665_11530</name>
</gene>
<organism evidence="2 3">
    <name type="scientific">Sporolactobacillus shoreae</name>
    <dbReference type="NCBI Taxonomy" id="1465501"/>
    <lineage>
        <taxon>Bacteria</taxon>
        <taxon>Bacillati</taxon>
        <taxon>Bacillota</taxon>
        <taxon>Bacilli</taxon>
        <taxon>Bacillales</taxon>
        <taxon>Sporolactobacillaceae</taxon>
        <taxon>Sporolactobacillus</taxon>
    </lineage>
</organism>
<name>A0A4Z0GL68_9BACL</name>
<reference evidence="2 3" key="1">
    <citation type="journal article" date="2015" name="Int. J. Syst. Evol. Microbiol.">
        <title>Sporolactobacillus shoreae sp. nov. and Sporolactobacillus spathodeae sp. nov., two spore-forming lactic acid bacteria isolated from tree barks in Thailand.</title>
        <authorList>
            <person name="Thamacharoensuk T."/>
            <person name="Kitahara M."/>
            <person name="Ohkuma M."/>
            <person name="Thongchul N."/>
            <person name="Tanasupawat S."/>
        </authorList>
    </citation>
    <scope>NUCLEOTIDE SEQUENCE [LARGE SCALE GENOMIC DNA]</scope>
    <source>
        <strain evidence="2 3">BK92</strain>
    </source>
</reference>
<keyword evidence="3" id="KW-1185">Reference proteome</keyword>
<dbReference type="OrthoDB" id="88363at2"/>
<evidence type="ECO:0000313" key="2">
    <source>
        <dbReference type="EMBL" id="TGA97475.1"/>
    </source>
</evidence>
<proteinExistence type="predicted"/>
<sequence length="110" mass="12204">MYSKNTIFVIGDSKSGRNKPITLRYNQFFLGLVIDMSSGRIVGAECSATIGLTNRFIHSLFVDQLMDDPVILENISTRYFGSSQKALIVAYNDALKKYNQISAALSSNQT</sequence>
<dbReference type="AlphaFoldDB" id="A0A4Z0GL68"/>
<accession>A0A4Z0GL68</accession>
<protein>
    <submittedName>
        <fullName evidence="2">DUF3870 domain-containing protein</fullName>
    </submittedName>
</protein>
<dbReference type="InterPro" id="IPR024617">
    <property type="entry name" value="DUF3870"/>
</dbReference>
<evidence type="ECO:0000313" key="3">
    <source>
        <dbReference type="Proteomes" id="UP000298347"/>
    </source>
</evidence>
<dbReference type="EMBL" id="SRJD01000013">
    <property type="protein sequence ID" value="TGA97475.1"/>
    <property type="molecule type" value="Genomic_DNA"/>
</dbReference>
<feature type="domain" description="DUF3870" evidence="1">
    <location>
        <begin position="8"/>
        <end position="99"/>
    </location>
</feature>
<dbReference type="Pfam" id="PF12986">
    <property type="entry name" value="DUF3870"/>
    <property type="match status" value="1"/>
</dbReference>
<comment type="caution">
    <text evidence="2">The sequence shown here is derived from an EMBL/GenBank/DDBJ whole genome shotgun (WGS) entry which is preliminary data.</text>
</comment>
<evidence type="ECO:0000259" key="1">
    <source>
        <dbReference type="Pfam" id="PF12986"/>
    </source>
</evidence>
<dbReference type="Proteomes" id="UP000298347">
    <property type="component" value="Unassembled WGS sequence"/>
</dbReference>
<dbReference type="RefSeq" id="WP_135348941.1">
    <property type="nucleotide sequence ID" value="NZ_SRJD01000013.1"/>
</dbReference>